<reference evidence="8" key="1">
    <citation type="submission" date="2023-07" db="EMBL/GenBank/DDBJ databases">
        <authorList>
            <person name="Colorado M.A."/>
            <person name="Villamil L.M."/>
            <person name="Melo J.F."/>
            <person name="Rodriguez J.A."/>
            <person name="Ruiz R.Y."/>
        </authorList>
    </citation>
    <scope>NUCLEOTIDE SEQUENCE [LARGE SCALE GENOMIC DNA]</scope>
    <source>
        <strain evidence="8">C33</strain>
    </source>
</reference>
<keyword evidence="4" id="KW-0808">Transferase</keyword>
<dbReference type="CDD" id="cd11644">
    <property type="entry name" value="Precorrin-6Y-MT"/>
    <property type="match status" value="1"/>
</dbReference>
<keyword evidence="8" id="KW-1185">Reference proteome</keyword>
<evidence type="ECO:0000313" key="7">
    <source>
        <dbReference type="EMBL" id="MDX8335139.1"/>
    </source>
</evidence>
<dbReference type="InterPro" id="IPR014777">
    <property type="entry name" value="4pyrrole_Mease_sub1"/>
</dbReference>
<proteinExistence type="predicted"/>
<evidence type="ECO:0000256" key="1">
    <source>
        <dbReference type="ARBA" id="ARBA00004953"/>
    </source>
</evidence>
<dbReference type="InterPro" id="IPR000878">
    <property type="entry name" value="4pyrrol_Mease"/>
</dbReference>
<dbReference type="InterPro" id="IPR012818">
    <property type="entry name" value="CbiE"/>
</dbReference>
<feature type="domain" description="Tetrapyrrole methylase" evidence="6">
    <location>
        <begin position="4"/>
        <end position="191"/>
    </location>
</feature>
<dbReference type="InterPro" id="IPR035996">
    <property type="entry name" value="4pyrrol_Methylase_sf"/>
</dbReference>
<protein>
    <submittedName>
        <fullName evidence="7">Precorrin-6y C5,15-methyltransferase (Decarboxylating) subunit CbiE</fullName>
    </submittedName>
</protein>
<dbReference type="PANTHER" id="PTHR43182">
    <property type="entry name" value="COBALT-PRECORRIN-6B C(15)-METHYLTRANSFERASE (DECARBOXYLATING)"/>
    <property type="match status" value="1"/>
</dbReference>
<evidence type="ECO:0000259" key="6">
    <source>
        <dbReference type="Pfam" id="PF00590"/>
    </source>
</evidence>
<sequence>MNKKLTVVGLGPGNLDYLTKIGLEKIKKSEIVIGGQRQLEEIESLLDNQYIYVMKKLNDMKEFVLKNLDKEIVFIVSGDTGYYSLLTYLKENFKRESFNVIPGISSFQYLFSKIELTWEHYGLYSLHGRKIDYIEKLKESEAGLVLLTDEINNPIEISKELVENNFFNVEIIIGERLSYEDELITRFLVKEYKKYDKKYKMNVIILRKV</sequence>
<comment type="pathway">
    <text evidence="1">Cofactor biosynthesis; adenosylcobalamin biosynthesis.</text>
</comment>
<dbReference type="NCBIfam" id="TIGR02467">
    <property type="entry name" value="CbiE"/>
    <property type="match status" value="1"/>
</dbReference>
<dbReference type="SUPFAM" id="SSF53790">
    <property type="entry name" value="Tetrapyrrole methylase"/>
    <property type="match status" value="1"/>
</dbReference>
<gene>
    <name evidence="7" type="primary">cbiE</name>
    <name evidence="7" type="ORF">RFV38_01260</name>
</gene>
<dbReference type="Pfam" id="PF00590">
    <property type="entry name" value="TP_methylase"/>
    <property type="match status" value="1"/>
</dbReference>
<accession>A0ABU4W8X0</accession>
<dbReference type="PANTHER" id="PTHR43182:SF1">
    <property type="entry name" value="COBALT-PRECORRIN-7 C(5)-METHYLTRANSFERASE"/>
    <property type="match status" value="1"/>
</dbReference>
<keyword evidence="3" id="KW-0489">Methyltransferase</keyword>
<evidence type="ECO:0000256" key="5">
    <source>
        <dbReference type="ARBA" id="ARBA00022691"/>
    </source>
</evidence>
<name>A0ABU4W8X0_9FUSO</name>
<keyword evidence="5" id="KW-0949">S-adenosyl-L-methionine</keyword>
<dbReference type="Proteomes" id="UP001279681">
    <property type="component" value="Unassembled WGS sequence"/>
</dbReference>
<organism evidence="7 8">
    <name type="scientific">Candidatus Cetobacterium colombiensis</name>
    <dbReference type="NCBI Taxonomy" id="3073100"/>
    <lineage>
        <taxon>Bacteria</taxon>
        <taxon>Fusobacteriati</taxon>
        <taxon>Fusobacteriota</taxon>
        <taxon>Fusobacteriia</taxon>
        <taxon>Fusobacteriales</taxon>
        <taxon>Fusobacteriaceae</taxon>
        <taxon>Cetobacterium</taxon>
    </lineage>
</organism>
<dbReference type="RefSeq" id="WP_320312549.1">
    <property type="nucleotide sequence ID" value="NZ_JAVIKH010000001.1"/>
</dbReference>
<comment type="caution">
    <text evidence="7">The sequence shown here is derived from an EMBL/GenBank/DDBJ whole genome shotgun (WGS) entry which is preliminary data.</text>
</comment>
<dbReference type="InterPro" id="IPR050714">
    <property type="entry name" value="Cobalamin_biosynth_MTase"/>
</dbReference>
<dbReference type="Gene3D" id="3.40.1010.10">
    <property type="entry name" value="Cobalt-precorrin-4 Transmethylase, Domain 1"/>
    <property type="match status" value="1"/>
</dbReference>
<evidence type="ECO:0000256" key="4">
    <source>
        <dbReference type="ARBA" id="ARBA00022679"/>
    </source>
</evidence>
<keyword evidence="2" id="KW-0169">Cobalamin biosynthesis</keyword>
<evidence type="ECO:0000256" key="2">
    <source>
        <dbReference type="ARBA" id="ARBA00022573"/>
    </source>
</evidence>
<evidence type="ECO:0000256" key="3">
    <source>
        <dbReference type="ARBA" id="ARBA00022603"/>
    </source>
</evidence>
<evidence type="ECO:0000313" key="8">
    <source>
        <dbReference type="Proteomes" id="UP001279681"/>
    </source>
</evidence>
<dbReference type="EMBL" id="JAVIKH010000001">
    <property type="protein sequence ID" value="MDX8335139.1"/>
    <property type="molecule type" value="Genomic_DNA"/>
</dbReference>